<gene>
    <name evidence="7" type="ORF">GC093_33745</name>
</gene>
<keyword evidence="8" id="KW-1185">Reference proteome</keyword>
<evidence type="ECO:0000313" key="8">
    <source>
        <dbReference type="Proteomes" id="UP000641588"/>
    </source>
</evidence>
<feature type="compositionally biased region" description="Gly residues" evidence="4">
    <location>
        <begin position="534"/>
        <end position="551"/>
    </location>
</feature>
<evidence type="ECO:0000256" key="4">
    <source>
        <dbReference type="SAM" id="MobiDB-lite"/>
    </source>
</evidence>
<dbReference type="Proteomes" id="UP000641588">
    <property type="component" value="Unassembled WGS sequence"/>
</dbReference>
<dbReference type="Pfam" id="PF25967">
    <property type="entry name" value="RND-MFP_C"/>
    <property type="match status" value="1"/>
</dbReference>
<dbReference type="InterPro" id="IPR058627">
    <property type="entry name" value="MdtA-like_C"/>
</dbReference>
<dbReference type="Gene3D" id="1.10.287.470">
    <property type="entry name" value="Helix hairpin bin"/>
    <property type="match status" value="1"/>
</dbReference>
<dbReference type="RefSeq" id="WP_171656401.1">
    <property type="nucleotide sequence ID" value="NZ_WHOD01000128.1"/>
</dbReference>
<evidence type="ECO:0000256" key="1">
    <source>
        <dbReference type="ARBA" id="ARBA00004196"/>
    </source>
</evidence>
<dbReference type="Gene3D" id="2.40.50.100">
    <property type="match status" value="1"/>
</dbReference>
<dbReference type="PANTHER" id="PTHR32347">
    <property type="entry name" value="EFFLUX SYSTEM COMPONENT YKNX-RELATED"/>
    <property type="match status" value="1"/>
</dbReference>
<dbReference type="Gene3D" id="2.40.30.170">
    <property type="match status" value="2"/>
</dbReference>
<keyword evidence="2 3" id="KW-0175">Coiled coil</keyword>
<name>A0A972GXL6_9BACL</name>
<evidence type="ECO:0000256" key="3">
    <source>
        <dbReference type="SAM" id="Coils"/>
    </source>
</evidence>
<dbReference type="InterPro" id="IPR050465">
    <property type="entry name" value="UPF0194_transport"/>
</dbReference>
<sequence>MKMKKGIIVAVAAVVVCGGGTYAYLNKGTLFQSKQQTAVKETIYTVKKGNIRSVISGTAQLEAQEQQTIVPPKEGMIKTINLTRNQAVKKGDLLLELSDSSLDEKLDQAKLTLSGYQSDMQDLQAQSAALKTYAPATGKLILSTNISEGASVSKSTKIATIADTNSLTVTLPFLQEEAVQIHNGDSVQLTIDGYMLTKSGVVNSVSQSVKSDAKGNRLIDVAIRVDNDGSMDAGQTVKGSVMAGGLKIESKGSAALQYKTSVTVLAGVSGTVDQLLIKENQMVNKGDLIDTLVSDTLSRDITNKQNQINQSLKSIKDIEDQIEKLKVLAPFDGIFSTDFVDQKKNVLTAYPAGTTIGSNVQLGAVANLETLQLPIKVDELDLPKIKVGQKAEVKVDAVSGKVFNGEVTQVSTVGTVTNGVTFYTAVITLKNVSELKNTMTATAEIIIEDKKDVLVLPVDAVKQRSGKRIVSVKKEDGTIEADHEVKIGSNTSTMIEITSGLKEGDSVVVQSANSTKKLSQTEIDAMRNQFQQGGNRGNTNGGAGGGGGGFQGTRPPGF</sequence>
<comment type="caution">
    <text evidence="7">The sequence shown here is derived from an EMBL/GenBank/DDBJ whole genome shotgun (WGS) entry which is preliminary data.</text>
</comment>
<evidence type="ECO:0000259" key="5">
    <source>
        <dbReference type="Pfam" id="PF25967"/>
    </source>
</evidence>
<feature type="domain" description="Multidrug resistance protein MdtA-like C-terminal permuted SH3" evidence="5">
    <location>
        <begin position="452"/>
        <end position="511"/>
    </location>
</feature>
<dbReference type="InterPro" id="IPR058636">
    <property type="entry name" value="Beta-barrel_YknX"/>
</dbReference>
<feature type="coiled-coil region" evidence="3">
    <location>
        <begin position="301"/>
        <end position="328"/>
    </location>
</feature>
<reference evidence="7" key="1">
    <citation type="submission" date="2019-10" db="EMBL/GenBank/DDBJ databases">
        <title>Description of Paenibacillus glebae sp. nov.</title>
        <authorList>
            <person name="Carlier A."/>
            <person name="Qi S."/>
        </authorList>
    </citation>
    <scope>NUCLEOTIDE SEQUENCE</scope>
    <source>
        <strain evidence="7">LMG 31456</strain>
    </source>
</reference>
<organism evidence="7 8">
    <name type="scientific">Paenibacillus foliorum</name>
    <dbReference type="NCBI Taxonomy" id="2654974"/>
    <lineage>
        <taxon>Bacteria</taxon>
        <taxon>Bacillati</taxon>
        <taxon>Bacillota</taxon>
        <taxon>Bacilli</taxon>
        <taxon>Bacillales</taxon>
        <taxon>Paenibacillaceae</taxon>
        <taxon>Paenibacillus</taxon>
    </lineage>
</organism>
<feature type="domain" description="YknX-like beta-barrel" evidence="6">
    <location>
        <begin position="376"/>
        <end position="445"/>
    </location>
</feature>
<proteinExistence type="predicted"/>
<evidence type="ECO:0000256" key="2">
    <source>
        <dbReference type="ARBA" id="ARBA00023054"/>
    </source>
</evidence>
<dbReference type="GO" id="GO:0030313">
    <property type="term" value="C:cell envelope"/>
    <property type="evidence" value="ECO:0007669"/>
    <property type="project" value="UniProtKB-SubCell"/>
</dbReference>
<protein>
    <submittedName>
        <fullName evidence="7">HlyD family efflux transporter periplasmic adaptor subunit</fullName>
    </submittedName>
</protein>
<feature type="region of interest" description="Disordered" evidence="4">
    <location>
        <begin position="530"/>
        <end position="558"/>
    </location>
</feature>
<dbReference type="AlphaFoldDB" id="A0A972GXL6"/>
<dbReference type="Gene3D" id="2.40.420.20">
    <property type="match status" value="1"/>
</dbReference>
<accession>A0A972GXL6</accession>
<dbReference type="PANTHER" id="PTHR32347:SF14">
    <property type="entry name" value="EFFLUX SYSTEM COMPONENT YKNX-RELATED"/>
    <property type="match status" value="1"/>
</dbReference>
<evidence type="ECO:0000313" key="7">
    <source>
        <dbReference type="EMBL" id="NOU98158.1"/>
    </source>
</evidence>
<dbReference type="SUPFAM" id="SSF111369">
    <property type="entry name" value="HlyD-like secretion proteins"/>
    <property type="match status" value="1"/>
</dbReference>
<dbReference type="Pfam" id="PF25990">
    <property type="entry name" value="Beta-barrel_YknX"/>
    <property type="match status" value="1"/>
</dbReference>
<evidence type="ECO:0000259" key="6">
    <source>
        <dbReference type="Pfam" id="PF25990"/>
    </source>
</evidence>
<dbReference type="EMBL" id="WHOD01000128">
    <property type="protein sequence ID" value="NOU98158.1"/>
    <property type="molecule type" value="Genomic_DNA"/>
</dbReference>
<comment type="subcellular location">
    <subcellularLocation>
        <location evidence="1">Cell envelope</location>
    </subcellularLocation>
</comment>